<name>A0A179DMD6_9SPHI</name>
<protein>
    <submittedName>
        <fullName evidence="2">Transcriptional regulator</fullName>
    </submittedName>
</protein>
<gene>
    <name evidence="2" type="ORF">A5893_03565</name>
</gene>
<dbReference type="EMBL" id="LWHJ01000011">
    <property type="protein sequence ID" value="OAQ42205.1"/>
    <property type="molecule type" value="Genomic_DNA"/>
</dbReference>
<dbReference type="Proteomes" id="UP000078459">
    <property type="component" value="Unassembled WGS sequence"/>
</dbReference>
<evidence type="ECO:0000313" key="3">
    <source>
        <dbReference type="Proteomes" id="UP000078459"/>
    </source>
</evidence>
<proteinExistence type="predicted"/>
<dbReference type="SMART" id="SM00347">
    <property type="entry name" value="HTH_MARR"/>
    <property type="match status" value="1"/>
</dbReference>
<organism evidence="2 3">
    <name type="scientific">Pedobacter psychrophilus</name>
    <dbReference type="NCBI Taxonomy" id="1826909"/>
    <lineage>
        <taxon>Bacteria</taxon>
        <taxon>Pseudomonadati</taxon>
        <taxon>Bacteroidota</taxon>
        <taxon>Sphingobacteriia</taxon>
        <taxon>Sphingobacteriales</taxon>
        <taxon>Sphingobacteriaceae</taxon>
        <taxon>Pedobacter</taxon>
    </lineage>
</organism>
<dbReference type="RefSeq" id="WP_068821235.1">
    <property type="nucleotide sequence ID" value="NZ_LWHJ01000011.1"/>
</dbReference>
<dbReference type="AlphaFoldDB" id="A0A179DMD6"/>
<dbReference type="InterPro" id="IPR039422">
    <property type="entry name" value="MarR/SlyA-like"/>
</dbReference>
<dbReference type="PROSITE" id="PS50995">
    <property type="entry name" value="HTH_MARR_2"/>
    <property type="match status" value="1"/>
</dbReference>
<evidence type="ECO:0000313" key="2">
    <source>
        <dbReference type="EMBL" id="OAQ42205.1"/>
    </source>
</evidence>
<dbReference type="PANTHER" id="PTHR33164:SF43">
    <property type="entry name" value="HTH-TYPE TRANSCRIPTIONAL REPRESSOR YETL"/>
    <property type="match status" value="1"/>
</dbReference>
<dbReference type="InterPro" id="IPR036390">
    <property type="entry name" value="WH_DNA-bd_sf"/>
</dbReference>
<dbReference type="STRING" id="1826909.A5893_03565"/>
<keyword evidence="3" id="KW-1185">Reference proteome</keyword>
<dbReference type="GO" id="GO:0003700">
    <property type="term" value="F:DNA-binding transcription factor activity"/>
    <property type="evidence" value="ECO:0007669"/>
    <property type="project" value="InterPro"/>
</dbReference>
<evidence type="ECO:0000259" key="1">
    <source>
        <dbReference type="PROSITE" id="PS50995"/>
    </source>
</evidence>
<dbReference type="InterPro" id="IPR000835">
    <property type="entry name" value="HTH_MarR-typ"/>
</dbReference>
<dbReference type="GO" id="GO:0006950">
    <property type="term" value="P:response to stress"/>
    <property type="evidence" value="ECO:0007669"/>
    <property type="project" value="TreeGrafter"/>
</dbReference>
<dbReference type="Pfam" id="PF01047">
    <property type="entry name" value="MarR"/>
    <property type="match status" value="1"/>
</dbReference>
<dbReference type="SUPFAM" id="SSF46785">
    <property type="entry name" value="Winged helix' DNA-binding domain"/>
    <property type="match status" value="1"/>
</dbReference>
<feature type="domain" description="HTH marR-type" evidence="1">
    <location>
        <begin position="1"/>
        <end position="149"/>
    </location>
</feature>
<dbReference type="PRINTS" id="PR00598">
    <property type="entry name" value="HTHMARR"/>
</dbReference>
<reference evidence="2 3" key="1">
    <citation type="submission" date="2016-04" db="EMBL/GenBank/DDBJ databases">
        <authorList>
            <person name="Evans L.H."/>
            <person name="Alamgir A."/>
            <person name="Owens N."/>
            <person name="Weber N.D."/>
            <person name="Virtaneva K."/>
            <person name="Barbian K."/>
            <person name="Babar A."/>
            <person name="Rosenke K."/>
        </authorList>
    </citation>
    <scope>NUCLEOTIDE SEQUENCE [LARGE SCALE GENOMIC DNA]</scope>
    <source>
        <strain evidence="2 3">CCM 8644</strain>
    </source>
</reference>
<comment type="caution">
    <text evidence="2">The sequence shown here is derived from an EMBL/GenBank/DDBJ whole genome shotgun (WGS) entry which is preliminary data.</text>
</comment>
<dbReference type="Gene3D" id="1.10.10.10">
    <property type="entry name" value="Winged helix-like DNA-binding domain superfamily/Winged helix DNA-binding domain"/>
    <property type="match status" value="1"/>
</dbReference>
<dbReference type="PANTHER" id="PTHR33164">
    <property type="entry name" value="TRANSCRIPTIONAL REGULATOR, MARR FAMILY"/>
    <property type="match status" value="1"/>
</dbReference>
<accession>A0A179DMD6</accession>
<dbReference type="InterPro" id="IPR036388">
    <property type="entry name" value="WH-like_DNA-bd_sf"/>
</dbReference>
<reference evidence="2 3" key="2">
    <citation type="submission" date="2016-06" db="EMBL/GenBank/DDBJ databases">
        <title>Pedobacter psychrophilus sp. nov., isolated from Antarctic fragmentary rock.</title>
        <authorList>
            <person name="Svec P."/>
        </authorList>
    </citation>
    <scope>NUCLEOTIDE SEQUENCE [LARGE SCALE GENOMIC DNA]</scope>
    <source>
        <strain evidence="2 3">CCM 8644</strain>
    </source>
</reference>
<sequence length="149" mass="17445">MDIENEIQNTKFINNYQKATINILYTYNWVNAQLKQELDKHKITNQQFNILRILRGQYPNPCTVNILKERMLDKMSDASRIVDRLVQKELVTRCTNKKDRRAVDILINDKGLGLLENIHLEPAITEILSKNISEQDCLMLSNLLDKFRG</sequence>
<dbReference type="OrthoDB" id="763883at2"/>